<protein>
    <submittedName>
        <fullName evidence="1">Uncharacterized protein</fullName>
    </submittedName>
</protein>
<dbReference type="EMBL" id="MU275864">
    <property type="protein sequence ID" value="KAI0050245.1"/>
    <property type="molecule type" value="Genomic_DNA"/>
</dbReference>
<name>A0ACB8S2M2_9AGAM</name>
<evidence type="ECO:0000313" key="1">
    <source>
        <dbReference type="EMBL" id="KAI0050245.1"/>
    </source>
</evidence>
<accession>A0ACB8S2M2</accession>
<sequence>MNAVDHTSLSNMYHTRGVREVTVNPLVEVFTTAHILLIPFYLPISSTANLSYTVDADATPSQPPPPPSQPPFHTRRRRARSTTIPHCPRCPQAPAAHRRLVLKANCSRSGARRSTACSPRRRPPAPPAAPIRYQPRVAHVPAPSPVGLLSLANSLAGSLSPGLQADNDAARGTLVWQVADLPGRGPGDRRVGAGAPAVNLHGPNLHCNSASCKTLTSTITVLNGMRLASPEAPDAPTCSMLHRKGVCPWPAHRFIRLTNDVMLL</sequence>
<gene>
    <name evidence="1" type="ORF">FA95DRAFT_1555961</name>
</gene>
<proteinExistence type="predicted"/>
<reference evidence="1" key="2">
    <citation type="journal article" date="2022" name="New Phytol.">
        <title>Evolutionary transition to the ectomycorrhizal habit in the genomes of a hyperdiverse lineage of mushroom-forming fungi.</title>
        <authorList>
            <person name="Looney B."/>
            <person name="Miyauchi S."/>
            <person name="Morin E."/>
            <person name="Drula E."/>
            <person name="Courty P.E."/>
            <person name="Kohler A."/>
            <person name="Kuo A."/>
            <person name="LaButti K."/>
            <person name="Pangilinan J."/>
            <person name="Lipzen A."/>
            <person name="Riley R."/>
            <person name="Andreopoulos W."/>
            <person name="He G."/>
            <person name="Johnson J."/>
            <person name="Nolan M."/>
            <person name="Tritt A."/>
            <person name="Barry K.W."/>
            <person name="Grigoriev I.V."/>
            <person name="Nagy L.G."/>
            <person name="Hibbett D."/>
            <person name="Henrissat B."/>
            <person name="Matheny P.B."/>
            <person name="Labbe J."/>
            <person name="Martin F.M."/>
        </authorList>
    </citation>
    <scope>NUCLEOTIDE SEQUENCE</scope>
    <source>
        <strain evidence="1">FP105234-sp</strain>
    </source>
</reference>
<evidence type="ECO:0000313" key="2">
    <source>
        <dbReference type="Proteomes" id="UP000814033"/>
    </source>
</evidence>
<comment type="caution">
    <text evidence="1">The sequence shown here is derived from an EMBL/GenBank/DDBJ whole genome shotgun (WGS) entry which is preliminary data.</text>
</comment>
<reference evidence="1" key="1">
    <citation type="submission" date="2021-02" db="EMBL/GenBank/DDBJ databases">
        <authorList>
            <consortium name="DOE Joint Genome Institute"/>
            <person name="Ahrendt S."/>
            <person name="Looney B.P."/>
            <person name="Miyauchi S."/>
            <person name="Morin E."/>
            <person name="Drula E."/>
            <person name="Courty P.E."/>
            <person name="Chicoki N."/>
            <person name="Fauchery L."/>
            <person name="Kohler A."/>
            <person name="Kuo A."/>
            <person name="Labutti K."/>
            <person name="Pangilinan J."/>
            <person name="Lipzen A."/>
            <person name="Riley R."/>
            <person name="Andreopoulos W."/>
            <person name="He G."/>
            <person name="Johnson J."/>
            <person name="Barry K.W."/>
            <person name="Grigoriev I.V."/>
            <person name="Nagy L."/>
            <person name="Hibbett D."/>
            <person name="Henrissat B."/>
            <person name="Matheny P.B."/>
            <person name="Labbe J."/>
            <person name="Martin F."/>
        </authorList>
    </citation>
    <scope>NUCLEOTIDE SEQUENCE</scope>
    <source>
        <strain evidence="1">FP105234-sp</strain>
    </source>
</reference>
<organism evidence="1 2">
    <name type="scientific">Auriscalpium vulgare</name>
    <dbReference type="NCBI Taxonomy" id="40419"/>
    <lineage>
        <taxon>Eukaryota</taxon>
        <taxon>Fungi</taxon>
        <taxon>Dikarya</taxon>
        <taxon>Basidiomycota</taxon>
        <taxon>Agaricomycotina</taxon>
        <taxon>Agaricomycetes</taxon>
        <taxon>Russulales</taxon>
        <taxon>Auriscalpiaceae</taxon>
        <taxon>Auriscalpium</taxon>
    </lineage>
</organism>
<keyword evidence="2" id="KW-1185">Reference proteome</keyword>
<dbReference type="Proteomes" id="UP000814033">
    <property type="component" value="Unassembled WGS sequence"/>
</dbReference>